<sequence length="407" mass="41524">MYADAVYDAGGRLIRTQGVTAPAGFRAAGIPAAIKANGNPDLALVFNEGPDLVAAGVFTTNKVKAAPVLWSQQVLTSRALRAVILNSGGANACTGPGGFQDTHATAEAVADALSNWGTETGAGEVAVCSTGLIGDRLPMDKVLAGVQEIVHELAGGISGGTDAAYAIMTTDTVPKQTALHHDDKWNVGGMAKGAGMLAPALATMLCVVTTDVVATADQLDTALRHATRLTFDRLDIDGATSTNDTVLLLASGASGITPTQDELDAAVLAVCDDLAAQMMADAEGVTKRVTVTVRGAASESDALIGARTVARDSLVKTALFGSDPNWGRVLAAIGIAPIELDPDKISVRFNGSPVCVDGVGAPGAREVDLSGIDIDLDIDLGIGDAEVSIRTTDLSHAYVEENSAYSS</sequence>
<dbReference type="Gene3D" id="3.10.20.340">
    <property type="entry name" value="ArgJ beta chain, C-terminal domain"/>
    <property type="match status" value="1"/>
</dbReference>
<comment type="catalytic activity">
    <reaction evidence="6">
        <text>L-glutamate + acetyl-CoA = N-acetyl-L-glutamate + CoA + H(+)</text>
        <dbReference type="Rhea" id="RHEA:24292"/>
        <dbReference type="ChEBI" id="CHEBI:15378"/>
        <dbReference type="ChEBI" id="CHEBI:29985"/>
        <dbReference type="ChEBI" id="CHEBI:44337"/>
        <dbReference type="ChEBI" id="CHEBI:57287"/>
        <dbReference type="ChEBI" id="CHEBI:57288"/>
        <dbReference type="EC" id="2.3.1.1"/>
    </reaction>
</comment>
<accession>A0ABU7JQA7</accession>
<feature type="active site" description="Nucleophile" evidence="6">
    <location>
        <position position="203"/>
    </location>
</feature>
<comment type="catalytic activity">
    <reaction evidence="6">
        <text>N(2)-acetyl-L-ornithine + L-glutamate = N-acetyl-L-glutamate + L-ornithine</text>
        <dbReference type="Rhea" id="RHEA:15349"/>
        <dbReference type="ChEBI" id="CHEBI:29985"/>
        <dbReference type="ChEBI" id="CHEBI:44337"/>
        <dbReference type="ChEBI" id="CHEBI:46911"/>
        <dbReference type="ChEBI" id="CHEBI:57805"/>
        <dbReference type="EC" id="2.3.1.35"/>
    </reaction>
</comment>
<dbReference type="GO" id="GO:0004358">
    <property type="term" value="F:L-glutamate N-acetyltransferase activity, acting on acetyl-L-ornithine as donor"/>
    <property type="evidence" value="ECO:0007669"/>
    <property type="project" value="UniProtKB-EC"/>
</dbReference>
<comment type="pathway">
    <text evidence="6">Amino-acid biosynthesis; L-arginine biosynthesis; L-ornithine and N-acetyl-L-glutamate from L-glutamate and N(2)-acetyl-L-ornithine (cyclic): step 1/1.</text>
</comment>
<name>A0ABU7JQA7_9NOCA</name>
<dbReference type="EMBL" id="JAUZMZ010000035">
    <property type="protein sequence ID" value="MEE2032211.1"/>
    <property type="molecule type" value="Genomic_DNA"/>
</dbReference>
<dbReference type="Pfam" id="PF01960">
    <property type="entry name" value="ArgJ"/>
    <property type="match status" value="1"/>
</dbReference>
<evidence type="ECO:0000256" key="3">
    <source>
        <dbReference type="ARBA" id="ARBA00022679"/>
    </source>
</evidence>
<feature type="binding site" evidence="6">
    <location>
        <position position="192"/>
    </location>
    <ligand>
        <name>substrate</name>
    </ligand>
</feature>
<keyword evidence="6" id="KW-0511">Multifunctional enzyme</keyword>
<reference evidence="7 8" key="1">
    <citation type="submission" date="2023-08" db="EMBL/GenBank/DDBJ databases">
        <authorList>
            <person name="Girao M."/>
            <person name="Carvalho M.F."/>
        </authorList>
    </citation>
    <scope>NUCLEOTIDE SEQUENCE [LARGE SCALE GENOMIC DNA]</scope>
    <source>
        <strain evidence="7 8">CC-R104</strain>
    </source>
</reference>
<feature type="chain" id="PRO_5044921783" description="Arginine biosynthesis bifunctional protein ArgJ beta chain" evidence="6">
    <location>
        <begin position="203"/>
        <end position="407"/>
    </location>
</feature>
<dbReference type="InterPro" id="IPR002813">
    <property type="entry name" value="Arg_biosynth_ArgJ"/>
</dbReference>
<keyword evidence="6" id="KW-0055">Arginine biosynthesis</keyword>
<feature type="binding site" evidence="6">
    <location>
        <position position="169"/>
    </location>
    <ligand>
        <name>substrate</name>
    </ligand>
</feature>
<organism evidence="7 8">
    <name type="scientific">Rhodococcus chondri</name>
    <dbReference type="NCBI Taxonomy" id="3065941"/>
    <lineage>
        <taxon>Bacteria</taxon>
        <taxon>Bacillati</taxon>
        <taxon>Actinomycetota</taxon>
        <taxon>Actinomycetes</taxon>
        <taxon>Mycobacteriales</taxon>
        <taxon>Nocardiaceae</taxon>
        <taxon>Rhodococcus</taxon>
    </lineage>
</organism>
<dbReference type="CDD" id="cd02152">
    <property type="entry name" value="OAT"/>
    <property type="match status" value="1"/>
</dbReference>
<feature type="chain" id="PRO_5044921784" description="Arginine biosynthesis bifunctional protein ArgJ alpha chain" evidence="6">
    <location>
        <begin position="1"/>
        <end position="202"/>
    </location>
</feature>
<comment type="caution">
    <text evidence="7">The sequence shown here is derived from an EMBL/GenBank/DDBJ whole genome shotgun (WGS) entry which is preliminary data.</text>
</comment>
<feature type="site" description="Involved in the stabilization of negative charge on the oxyanion by the formation of the oxyanion hole" evidence="6">
    <location>
        <position position="130"/>
    </location>
</feature>
<keyword evidence="6" id="KW-0963">Cytoplasm</keyword>
<feature type="binding site" evidence="6">
    <location>
        <position position="407"/>
    </location>
    <ligand>
        <name>substrate</name>
    </ligand>
</feature>
<gene>
    <name evidence="6 7" type="primary">argJ</name>
    <name evidence="7" type="ORF">Q8814_08840</name>
</gene>
<keyword evidence="3 6" id="KW-0808">Transferase</keyword>
<comment type="function">
    <text evidence="6">Catalyzes two activities which are involved in the cyclic version of arginine biosynthesis: the synthesis of N-acetylglutamate from glutamate and acetyl-CoA as the acetyl donor, and of ornithine by transacetylation between N(2)-acetylornithine and glutamate.</text>
</comment>
<evidence type="ECO:0000313" key="8">
    <source>
        <dbReference type="Proteomes" id="UP001331936"/>
    </source>
</evidence>
<feature type="binding site" evidence="6">
    <location>
        <position position="283"/>
    </location>
    <ligand>
        <name>substrate</name>
    </ligand>
</feature>
<evidence type="ECO:0000256" key="1">
    <source>
        <dbReference type="ARBA" id="ARBA00006774"/>
    </source>
</evidence>
<evidence type="ECO:0000256" key="6">
    <source>
        <dbReference type="HAMAP-Rule" id="MF_01106"/>
    </source>
</evidence>
<keyword evidence="4 6" id="KW-0068">Autocatalytic cleavage</keyword>
<comment type="pathway">
    <text evidence="6">Amino-acid biosynthesis; L-arginine biosynthesis; N(2)-acetyl-L-ornithine from L-glutamate: step 1/4.</text>
</comment>
<dbReference type="Proteomes" id="UP001331936">
    <property type="component" value="Unassembled WGS sequence"/>
</dbReference>
<keyword evidence="8" id="KW-1185">Reference proteome</keyword>
<dbReference type="PANTHER" id="PTHR23100:SF0">
    <property type="entry name" value="ARGININE BIOSYNTHESIS BIFUNCTIONAL PROTEIN ARGJ, MITOCHONDRIAL"/>
    <property type="match status" value="1"/>
</dbReference>
<comment type="subunit">
    <text evidence="2 6">Heterotetramer of two alpha and two beta chains.</text>
</comment>
<evidence type="ECO:0000256" key="5">
    <source>
        <dbReference type="ARBA" id="ARBA00023315"/>
    </source>
</evidence>
<dbReference type="PANTHER" id="PTHR23100">
    <property type="entry name" value="ARGININE BIOSYNTHESIS BIFUNCTIONAL PROTEIN ARGJ"/>
    <property type="match status" value="1"/>
</dbReference>
<evidence type="ECO:0000256" key="2">
    <source>
        <dbReference type="ARBA" id="ARBA00011475"/>
    </source>
</evidence>
<proteinExistence type="inferred from homology"/>
<dbReference type="Gene3D" id="3.30.2330.10">
    <property type="entry name" value="arginine biosynthesis bifunctional protein suprefamily"/>
    <property type="match status" value="1"/>
</dbReference>
<comment type="subcellular location">
    <subcellularLocation>
        <location evidence="6">Cytoplasm</location>
    </subcellularLocation>
</comment>
<dbReference type="Gene3D" id="3.60.70.12">
    <property type="entry name" value="L-amino peptidase D-ALA esterase/amidase"/>
    <property type="match status" value="1"/>
</dbReference>
<feature type="site" description="Involved in the stabilization of negative charge on the oxyanion by the formation of the oxyanion hole" evidence="6">
    <location>
        <position position="131"/>
    </location>
</feature>
<evidence type="ECO:0000313" key="7">
    <source>
        <dbReference type="EMBL" id="MEE2032211.1"/>
    </source>
</evidence>
<feature type="binding site" evidence="6">
    <location>
        <position position="203"/>
    </location>
    <ligand>
        <name>substrate</name>
    </ligand>
</feature>
<dbReference type="EC" id="2.3.1.35" evidence="6"/>
<comment type="similarity">
    <text evidence="1 6">Belongs to the ArgJ family.</text>
</comment>
<dbReference type="NCBIfam" id="NF003802">
    <property type="entry name" value="PRK05388.1"/>
    <property type="match status" value="1"/>
</dbReference>
<feature type="binding site" evidence="6">
    <location>
        <position position="402"/>
    </location>
    <ligand>
        <name>substrate</name>
    </ligand>
</feature>
<dbReference type="EC" id="2.3.1.1" evidence="6"/>
<evidence type="ECO:0000256" key="4">
    <source>
        <dbReference type="ARBA" id="ARBA00022813"/>
    </source>
</evidence>
<dbReference type="NCBIfam" id="TIGR00120">
    <property type="entry name" value="ArgJ"/>
    <property type="match status" value="1"/>
</dbReference>
<protein>
    <recommendedName>
        <fullName evidence="6">Arginine biosynthesis bifunctional protein ArgJ</fullName>
    </recommendedName>
    <domain>
        <recommendedName>
            <fullName evidence="6">Glutamate N-acetyltransferase</fullName>
            <ecNumber evidence="6">2.3.1.35</ecNumber>
        </recommendedName>
        <alternativeName>
            <fullName evidence="6">Ornithine acetyltransferase</fullName>
            <shortName evidence="6">OATase</shortName>
        </alternativeName>
        <alternativeName>
            <fullName evidence="6">Ornithine transacetylase</fullName>
        </alternativeName>
    </domain>
    <domain>
        <recommendedName>
            <fullName evidence="6">Amino-acid acetyltransferase</fullName>
            <ecNumber evidence="6">2.3.1.1</ecNumber>
        </recommendedName>
        <alternativeName>
            <fullName evidence="6">N-acetylglutamate synthase</fullName>
            <shortName evidence="6">AGSase</shortName>
        </alternativeName>
    </domain>
    <component>
        <recommendedName>
            <fullName evidence="6">Arginine biosynthesis bifunctional protein ArgJ alpha chain</fullName>
        </recommendedName>
    </component>
    <component>
        <recommendedName>
            <fullName evidence="6">Arginine biosynthesis bifunctional protein ArgJ beta chain</fullName>
        </recommendedName>
    </component>
</protein>
<keyword evidence="6" id="KW-0028">Amino-acid biosynthesis</keyword>
<dbReference type="HAMAP" id="MF_01106">
    <property type="entry name" value="ArgJ"/>
    <property type="match status" value="1"/>
</dbReference>
<feature type="site" description="Cleavage; by autolysis" evidence="6">
    <location>
        <begin position="202"/>
        <end position="203"/>
    </location>
</feature>
<dbReference type="InterPro" id="IPR042195">
    <property type="entry name" value="ArgJ_beta_C"/>
</dbReference>
<dbReference type="InterPro" id="IPR016117">
    <property type="entry name" value="ArgJ-like_dom_sf"/>
</dbReference>
<dbReference type="SUPFAM" id="SSF56266">
    <property type="entry name" value="DmpA/ArgJ-like"/>
    <property type="match status" value="1"/>
</dbReference>
<keyword evidence="5 6" id="KW-0012">Acyltransferase</keyword>
<dbReference type="RefSeq" id="WP_330151644.1">
    <property type="nucleotide sequence ID" value="NZ_JAUZMZ010000035.1"/>
</dbReference>